<dbReference type="InterPro" id="IPR003715">
    <property type="entry name" value="Poly_export_N"/>
</dbReference>
<dbReference type="InterPro" id="IPR019554">
    <property type="entry name" value="Soluble_ligand-bd"/>
</dbReference>
<evidence type="ECO:0000259" key="6">
    <source>
        <dbReference type="Pfam" id="PF10531"/>
    </source>
</evidence>
<accession>A0ABS7A2E7</accession>
<dbReference type="PANTHER" id="PTHR33619:SF3">
    <property type="entry name" value="POLYSACCHARIDE EXPORT PROTEIN GFCE-RELATED"/>
    <property type="match status" value="1"/>
</dbReference>
<dbReference type="EMBL" id="JAHYBZ010000001">
    <property type="protein sequence ID" value="MBW6396481.1"/>
    <property type="molecule type" value="Genomic_DNA"/>
</dbReference>
<dbReference type="PANTHER" id="PTHR33619">
    <property type="entry name" value="POLYSACCHARIDE EXPORT PROTEIN GFCE-RELATED"/>
    <property type="match status" value="1"/>
</dbReference>
<organism evidence="8 9">
    <name type="scientific">Roseomonas alba</name>
    <dbReference type="NCBI Taxonomy" id="2846776"/>
    <lineage>
        <taxon>Bacteria</taxon>
        <taxon>Pseudomonadati</taxon>
        <taxon>Pseudomonadota</taxon>
        <taxon>Alphaproteobacteria</taxon>
        <taxon>Acetobacterales</taxon>
        <taxon>Roseomonadaceae</taxon>
        <taxon>Roseomonas</taxon>
    </lineage>
</organism>
<keyword evidence="1 4" id="KW-0732">Signal</keyword>
<feature type="coiled-coil region" evidence="2">
    <location>
        <begin position="220"/>
        <end position="254"/>
    </location>
</feature>
<dbReference type="Gene3D" id="3.30.1950.10">
    <property type="entry name" value="wza like domain"/>
    <property type="match status" value="1"/>
</dbReference>
<feature type="domain" description="Soluble ligand binding" evidence="6">
    <location>
        <begin position="105"/>
        <end position="136"/>
    </location>
</feature>
<dbReference type="InterPro" id="IPR058781">
    <property type="entry name" value="HH_AprE-like"/>
</dbReference>
<keyword evidence="2" id="KW-0175">Coiled coil</keyword>
<gene>
    <name evidence="8" type="ORF">KPL78_01420</name>
</gene>
<feature type="domain" description="AprE-like long alpha-helical hairpin" evidence="7">
    <location>
        <begin position="156"/>
        <end position="339"/>
    </location>
</feature>
<dbReference type="Pfam" id="PF02563">
    <property type="entry name" value="Poly_export"/>
    <property type="match status" value="1"/>
</dbReference>
<dbReference type="Gene3D" id="3.10.560.10">
    <property type="entry name" value="Outer membrane lipoprotein wza domain like"/>
    <property type="match status" value="1"/>
</dbReference>
<dbReference type="RefSeq" id="WP_219760860.1">
    <property type="nucleotide sequence ID" value="NZ_JAHYBZ010000001.1"/>
</dbReference>
<feature type="signal peptide" evidence="4">
    <location>
        <begin position="1"/>
        <end position="23"/>
    </location>
</feature>
<dbReference type="InterPro" id="IPR049712">
    <property type="entry name" value="Poly_export"/>
</dbReference>
<feature type="domain" description="Polysaccharide export protein N-terminal" evidence="5">
    <location>
        <begin position="25"/>
        <end position="99"/>
    </location>
</feature>
<dbReference type="Pfam" id="PF10531">
    <property type="entry name" value="SLBB"/>
    <property type="match status" value="1"/>
</dbReference>
<evidence type="ECO:0000259" key="7">
    <source>
        <dbReference type="Pfam" id="PF25994"/>
    </source>
</evidence>
<feature type="chain" id="PRO_5046700866" evidence="4">
    <location>
        <begin position="24"/>
        <end position="417"/>
    </location>
</feature>
<sequence>MIRLARLCLTTLLLALGSSYEIAAAEPFILGPGDRVSVIVHRRADLSGEFRVLPGGALSLPFIGTVPAAGQSIEEVRETLMRRMRDDASLLDPRVSVEVVELQPVLVAGNVRRPGQVPFQYGMTVAHALAAAGGPRRIELEEVGARVEVFRLRERFRQSQDAMGLMLIRQARLAAEASGAEEFAPPVAAARFLPGERLEQTVAAERDIMRRRNAGFTSLISMLDAQAAAFNDEIRALREQNESKDREAALLEQERAYVADLMRQGLTARDSRVVQLARAAVQVEGERRQILAFIARARQELARVEQTRSHTEVQRQLEITTGLKEAEDSLTGLRVALEEVRASLAQLHETLPPDDVPLGSRAAPMITIMRVRSSPPQRIMAHSDTPLMPGDLVEVPLDGSEPGRRLASGAQPAAPAQ</sequence>
<dbReference type="Pfam" id="PF25994">
    <property type="entry name" value="HH_AprE"/>
    <property type="match status" value="1"/>
</dbReference>
<feature type="coiled-coil region" evidence="2">
    <location>
        <begin position="294"/>
        <end position="343"/>
    </location>
</feature>
<evidence type="ECO:0000259" key="5">
    <source>
        <dbReference type="Pfam" id="PF02563"/>
    </source>
</evidence>
<evidence type="ECO:0000256" key="4">
    <source>
        <dbReference type="SAM" id="SignalP"/>
    </source>
</evidence>
<evidence type="ECO:0000256" key="1">
    <source>
        <dbReference type="ARBA" id="ARBA00022729"/>
    </source>
</evidence>
<comment type="caution">
    <text evidence="8">The sequence shown here is derived from an EMBL/GenBank/DDBJ whole genome shotgun (WGS) entry which is preliminary data.</text>
</comment>
<keyword evidence="9" id="KW-1185">Reference proteome</keyword>
<evidence type="ECO:0000256" key="3">
    <source>
        <dbReference type="SAM" id="MobiDB-lite"/>
    </source>
</evidence>
<proteinExistence type="predicted"/>
<dbReference type="Proteomes" id="UP001196565">
    <property type="component" value="Unassembled WGS sequence"/>
</dbReference>
<evidence type="ECO:0000313" key="8">
    <source>
        <dbReference type="EMBL" id="MBW6396481.1"/>
    </source>
</evidence>
<protein>
    <submittedName>
        <fullName evidence="8">Polysaccharide biosynthesis/export family protein</fullName>
    </submittedName>
</protein>
<evidence type="ECO:0000256" key="2">
    <source>
        <dbReference type="SAM" id="Coils"/>
    </source>
</evidence>
<evidence type="ECO:0000313" key="9">
    <source>
        <dbReference type="Proteomes" id="UP001196565"/>
    </source>
</evidence>
<name>A0ABS7A2E7_9PROT</name>
<feature type="region of interest" description="Disordered" evidence="3">
    <location>
        <begin position="384"/>
        <end position="417"/>
    </location>
</feature>
<reference evidence="8 9" key="1">
    <citation type="submission" date="2021-07" db="EMBL/GenBank/DDBJ databases">
        <authorList>
            <person name="So Y."/>
        </authorList>
    </citation>
    <scope>NUCLEOTIDE SEQUENCE [LARGE SCALE GENOMIC DNA]</scope>
    <source>
        <strain evidence="8 9">HJA6</strain>
    </source>
</reference>